<organism evidence="2 3">
    <name type="scientific">Arenibacter aquaticus</name>
    <dbReference type="NCBI Taxonomy" id="2489054"/>
    <lineage>
        <taxon>Bacteria</taxon>
        <taxon>Pseudomonadati</taxon>
        <taxon>Bacteroidota</taxon>
        <taxon>Flavobacteriia</taxon>
        <taxon>Flavobacteriales</taxon>
        <taxon>Flavobacteriaceae</taxon>
        <taxon>Arenibacter</taxon>
    </lineage>
</organism>
<keyword evidence="1" id="KW-0732">Signal</keyword>
<dbReference type="PANTHER" id="PTHR37841:SF1">
    <property type="entry name" value="DUF3298 DOMAIN-CONTAINING PROTEIN"/>
    <property type="match status" value="1"/>
</dbReference>
<gene>
    <name evidence="2" type="ORF">EHW67_19715</name>
</gene>
<feature type="signal peptide" evidence="1">
    <location>
        <begin position="1"/>
        <end position="22"/>
    </location>
</feature>
<dbReference type="EMBL" id="RQPJ01000021">
    <property type="protein sequence ID" value="RTE52406.1"/>
    <property type="molecule type" value="Genomic_DNA"/>
</dbReference>
<reference evidence="2 3" key="1">
    <citation type="submission" date="2018-11" db="EMBL/GenBank/DDBJ databases">
        <title>Arenibacter aquaticus sp.nov., a marine bacterium isolated from surface seawater in the South China Sea.</title>
        <authorList>
            <person name="Guo J."/>
            <person name="Sun J."/>
        </authorList>
    </citation>
    <scope>NUCLEOTIDE SEQUENCE [LARGE SCALE GENOMIC DNA]</scope>
    <source>
        <strain evidence="2 3">GUO666</strain>
    </source>
</reference>
<protein>
    <submittedName>
        <fullName evidence="2">WG repeat-containing protein</fullName>
    </submittedName>
</protein>
<comment type="caution">
    <text evidence="2">The sequence shown here is derived from an EMBL/GenBank/DDBJ whole genome shotgun (WGS) entry which is preliminary data.</text>
</comment>
<dbReference type="RefSeq" id="WP_126164092.1">
    <property type="nucleotide sequence ID" value="NZ_RQPJ01000021.1"/>
</dbReference>
<feature type="chain" id="PRO_5019116898" evidence="1">
    <location>
        <begin position="23"/>
        <end position="210"/>
    </location>
</feature>
<name>A0A430K0F7_9FLAO</name>
<dbReference type="InterPro" id="IPR032774">
    <property type="entry name" value="WG_beta_rep"/>
</dbReference>
<dbReference type="AlphaFoldDB" id="A0A430K0F7"/>
<keyword evidence="3" id="KW-1185">Reference proteome</keyword>
<proteinExistence type="predicted"/>
<evidence type="ECO:0000256" key="1">
    <source>
        <dbReference type="SAM" id="SignalP"/>
    </source>
</evidence>
<dbReference type="Pfam" id="PF14903">
    <property type="entry name" value="WG_beta_rep"/>
    <property type="match status" value="2"/>
</dbReference>
<dbReference type="OrthoDB" id="5464673at2"/>
<evidence type="ECO:0000313" key="2">
    <source>
        <dbReference type="EMBL" id="RTE52406.1"/>
    </source>
</evidence>
<dbReference type="PANTHER" id="PTHR37841">
    <property type="entry name" value="GLR2918 PROTEIN"/>
    <property type="match status" value="1"/>
</dbReference>
<accession>A0A430K0F7</accession>
<sequence>MKNFFITALALLMLPITTYSQALDNIDEIAPFSEGLAAVRKNDKWAFIDKEGTIVINFRDDIYWNPEADTSNEGISGIRYPLFKEGRCIIKKIVEDNVAVYGFIDTKGDIVIEPQFLNVYPFKDGYTTGVVFEKVLKGQNEFKLNIYEFKFHDVLMDTSGEIEEFFQRRYNIQMTSRRYSLPMIGAKRLANGLVAIHSNDQGWSIRKLTL</sequence>
<evidence type="ECO:0000313" key="3">
    <source>
        <dbReference type="Proteomes" id="UP000267585"/>
    </source>
</evidence>
<dbReference type="Proteomes" id="UP000267585">
    <property type="component" value="Unassembled WGS sequence"/>
</dbReference>